<proteinExistence type="inferred from homology"/>
<protein>
    <recommendedName>
        <fullName evidence="11">Fibroblast growth factor binding protein 3</fullName>
    </recommendedName>
</protein>
<feature type="signal peptide" evidence="8">
    <location>
        <begin position="1"/>
        <end position="21"/>
    </location>
</feature>
<evidence type="ECO:0000256" key="7">
    <source>
        <dbReference type="SAM" id="MobiDB-lite"/>
    </source>
</evidence>
<dbReference type="Pfam" id="PF06473">
    <property type="entry name" value="FGF-BP1"/>
    <property type="match status" value="1"/>
</dbReference>
<dbReference type="OrthoDB" id="8803710at2759"/>
<sequence length="208" mass="23211">MRLLCALLFLLCLWGLQGTEGRKESAAEKQPARRDRNKVVPSSGELTSKENHRCLWETSGEGQVSLLISCSHGEQSYRCRYAGQPGLCPGYAARSSQYWKQLVGKLKKKRNACDGEKLLKTRVCKKAPAESHMRLVEEQEEVKKRGKGGGKKQEEESPGGEKEVQLVVQEKDAFGEVNDGNMETGPVESYCAEGWQSFCSFFVKFIDG</sequence>
<feature type="chain" id="PRO_5040462611" description="Fibroblast growth factor binding protein 3" evidence="8">
    <location>
        <begin position="22"/>
        <end position="208"/>
    </location>
</feature>
<feature type="region of interest" description="Disordered" evidence="7">
    <location>
        <begin position="24"/>
        <end position="46"/>
    </location>
</feature>
<accession>A0A9Q1CW64</accession>
<comment type="similarity">
    <text evidence="2">Belongs to the fibroblast growth factor-binding protein family.</text>
</comment>
<comment type="caution">
    <text evidence="9">The sequence shown here is derived from an EMBL/GenBank/DDBJ whole genome shotgun (WGS) entry which is preliminary data.</text>
</comment>
<evidence type="ECO:0000313" key="10">
    <source>
        <dbReference type="Proteomes" id="UP001152803"/>
    </source>
</evidence>
<evidence type="ECO:0000256" key="1">
    <source>
        <dbReference type="ARBA" id="ARBA00004613"/>
    </source>
</evidence>
<dbReference type="InterPro" id="IPR010510">
    <property type="entry name" value="FGF1-bd"/>
</dbReference>
<feature type="compositionally biased region" description="Basic and acidic residues" evidence="7">
    <location>
        <begin position="151"/>
        <end position="165"/>
    </location>
</feature>
<dbReference type="AlphaFoldDB" id="A0A9Q1CW64"/>
<feature type="region of interest" description="Disordered" evidence="7">
    <location>
        <begin position="136"/>
        <end position="165"/>
    </location>
</feature>
<dbReference type="PANTHER" id="PTHR15258:SF3">
    <property type="entry name" value="FIBROBLAST GROWTH FACTOR-BINDING PROTEIN 3"/>
    <property type="match status" value="1"/>
</dbReference>
<dbReference type="GO" id="GO:0005576">
    <property type="term" value="C:extracellular region"/>
    <property type="evidence" value="ECO:0007669"/>
    <property type="project" value="UniProtKB-SubCell"/>
</dbReference>
<organism evidence="9 10">
    <name type="scientific">Conger conger</name>
    <name type="common">Conger eel</name>
    <name type="synonym">Muraena conger</name>
    <dbReference type="NCBI Taxonomy" id="82655"/>
    <lineage>
        <taxon>Eukaryota</taxon>
        <taxon>Metazoa</taxon>
        <taxon>Chordata</taxon>
        <taxon>Craniata</taxon>
        <taxon>Vertebrata</taxon>
        <taxon>Euteleostomi</taxon>
        <taxon>Actinopterygii</taxon>
        <taxon>Neopterygii</taxon>
        <taxon>Teleostei</taxon>
        <taxon>Anguilliformes</taxon>
        <taxon>Congridae</taxon>
        <taxon>Conger</taxon>
    </lineage>
</organism>
<dbReference type="EMBL" id="JAFJMO010000018">
    <property type="protein sequence ID" value="KAJ8250480.1"/>
    <property type="molecule type" value="Genomic_DNA"/>
</dbReference>
<dbReference type="Proteomes" id="UP001152803">
    <property type="component" value="Unassembled WGS sequence"/>
</dbReference>
<evidence type="ECO:0000256" key="8">
    <source>
        <dbReference type="SAM" id="SignalP"/>
    </source>
</evidence>
<evidence type="ECO:0000256" key="3">
    <source>
        <dbReference type="ARBA" id="ARBA00022525"/>
    </source>
</evidence>
<evidence type="ECO:0000313" key="9">
    <source>
        <dbReference type="EMBL" id="KAJ8250480.1"/>
    </source>
</evidence>
<dbReference type="GO" id="GO:0019838">
    <property type="term" value="F:growth factor binding"/>
    <property type="evidence" value="ECO:0007669"/>
    <property type="project" value="UniProtKB-KW"/>
</dbReference>
<evidence type="ECO:0000256" key="5">
    <source>
        <dbReference type="ARBA" id="ARBA00023157"/>
    </source>
</evidence>
<name>A0A9Q1CW64_CONCO</name>
<keyword evidence="5" id="KW-1015">Disulfide bond</keyword>
<reference evidence="9" key="1">
    <citation type="journal article" date="2023" name="Science">
        <title>Genome structures resolve the early diversification of teleost fishes.</title>
        <authorList>
            <person name="Parey E."/>
            <person name="Louis A."/>
            <person name="Montfort J."/>
            <person name="Bouchez O."/>
            <person name="Roques C."/>
            <person name="Iampietro C."/>
            <person name="Lluch J."/>
            <person name="Castinel A."/>
            <person name="Donnadieu C."/>
            <person name="Desvignes T."/>
            <person name="Floi Bucao C."/>
            <person name="Jouanno E."/>
            <person name="Wen M."/>
            <person name="Mejri S."/>
            <person name="Dirks R."/>
            <person name="Jansen H."/>
            <person name="Henkel C."/>
            <person name="Chen W.J."/>
            <person name="Zahm M."/>
            <person name="Cabau C."/>
            <person name="Klopp C."/>
            <person name="Thompson A.W."/>
            <person name="Robinson-Rechavi M."/>
            <person name="Braasch I."/>
            <person name="Lecointre G."/>
            <person name="Bobe J."/>
            <person name="Postlethwait J.H."/>
            <person name="Berthelot C."/>
            <person name="Roest Crollius H."/>
            <person name="Guiguen Y."/>
        </authorList>
    </citation>
    <scope>NUCLEOTIDE SEQUENCE</scope>
    <source>
        <strain evidence="9">Concon-B</strain>
    </source>
</reference>
<feature type="compositionally biased region" description="Basic and acidic residues" evidence="7">
    <location>
        <begin position="24"/>
        <end position="38"/>
    </location>
</feature>
<evidence type="ECO:0000256" key="6">
    <source>
        <dbReference type="ARBA" id="ARBA00023183"/>
    </source>
</evidence>
<evidence type="ECO:0000256" key="2">
    <source>
        <dbReference type="ARBA" id="ARBA00008326"/>
    </source>
</evidence>
<comment type="subcellular location">
    <subcellularLocation>
        <location evidence="1">Secreted</location>
    </subcellularLocation>
</comment>
<keyword evidence="6" id="KW-0340">Growth factor binding</keyword>
<keyword evidence="3" id="KW-0964">Secreted</keyword>
<evidence type="ECO:0000256" key="4">
    <source>
        <dbReference type="ARBA" id="ARBA00022729"/>
    </source>
</evidence>
<keyword evidence="4 8" id="KW-0732">Signal</keyword>
<dbReference type="GO" id="GO:0007267">
    <property type="term" value="P:cell-cell signaling"/>
    <property type="evidence" value="ECO:0007669"/>
    <property type="project" value="TreeGrafter"/>
</dbReference>
<dbReference type="PANTHER" id="PTHR15258">
    <property type="entry name" value="FGF BINDING PROTEIN-RELATED"/>
    <property type="match status" value="1"/>
</dbReference>
<keyword evidence="10" id="KW-1185">Reference proteome</keyword>
<evidence type="ECO:0008006" key="11">
    <source>
        <dbReference type="Google" id="ProtNLM"/>
    </source>
</evidence>
<gene>
    <name evidence="9" type="ORF">COCON_G00224020</name>
</gene>